<dbReference type="PANTHER" id="PTHR46436">
    <property type="entry name" value="CENTROSOMAL PROTEIN OF 76 KDA"/>
    <property type="match status" value="1"/>
</dbReference>
<dbReference type="PANTHER" id="PTHR46436:SF2">
    <property type="entry name" value="CHROMOSOME UNDETERMINED SCAFFOLD_119, WHOLE GENOME SHOTGUN SEQUENCE"/>
    <property type="match status" value="1"/>
</dbReference>
<feature type="domain" description="CEP76/DRC7 peptidase-like" evidence="3">
    <location>
        <begin position="873"/>
        <end position="1034"/>
    </location>
</feature>
<feature type="region of interest" description="Disordered" evidence="1">
    <location>
        <begin position="1445"/>
        <end position="1590"/>
    </location>
</feature>
<dbReference type="InterPro" id="IPR052299">
    <property type="entry name" value="CEP76"/>
</dbReference>
<gene>
    <name evidence="4" type="ORF">CMU_023020</name>
</gene>
<dbReference type="VEuPathDB" id="CryptoDB:CMU_023020"/>
<feature type="compositionally biased region" description="Basic and acidic residues" evidence="1">
    <location>
        <begin position="1470"/>
        <end position="1516"/>
    </location>
</feature>
<dbReference type="eggNOG" id="ENOG502R9WP">
    <property type="taxonomic scope" value="Eukaryota"/>
</dbReference>
<proteinExistence type="predicted"/>
<evidence type="ECO:0008006" key="6">
    <source>
        <dbReference type="Google" id="ProtNLM"/>
    </source>
</evidence>
<keyword evidence="5" id="KW-1185">Reference proteome</keyword>
<organism evidence="4 5">
    <name type="scientific">Cryptosporidium muris (strain RN66)</name>
    <dbReference type="NCBI Taxonomy" id="441375"/>
    <lineage>
        <taxon>Eukaryota</taxon>
        <taxon>Sar</taxon>
        <taxon>Alveolata</taxon>
        <taxon>Apicomplexa</taxon>
        <taxon>Conoidasida</taxon>
        <taxon>Coccidia</taxon>
        <taxon>Eucoccidiorida</taxon>
        <taxon>Eimeriorina</taxon>
        <taxon>Cryptosporidiidae</taxon>
        <taxon>Cryptosporidium</taxon>
    </lineage>
</organism>
<feature type="region of interest" description="Disordered" evidence="1">
    <location>
        <begin position="1267"/>
        <end position="1294"/>
    </location>
</feature>
<feature type="compositionally biased region" description="Low complexity" evidence="1">
    <location>
        <begin position="1519"/>
        <end position="1544"/>
    </location>
</feature>
<feature type="compositionally biased region" description="Basic and acidic residues" evidence="1">
    <location>
        <begin position="1445"/>
        <end position="1459"/>
    </location>
</feature>
<dbReference type="InterPro" id="IPR056288">
    <property type="entry name" value="CEP76_C"/>
</dbReference>
<dbReference type="STRING" id="441375.B6ABU4"/>
<feature type="domain" description="Centrosomal protein of 76 kDa C-terminal" evidence="2">
    <location>
        <begin position="1063"/>
        <end position="1200"/>
    </location>
</feature>
<dbReference type="OrthoDB" id="67700at2759"/>
<dbReference type="RefSeq" id="XP_002139646.1">
    <property type="nucleotide sequence ID" value="XM_002139610.1"/>
</dbReference>
<name>B6ABU4_CRYMR</name>
<evidence type="ECO:0000313" key="5">
    <source>
        <dbReference type="Proteomes" id="UP000001460"/>
    </source>
</evidence>
<dbReference type="InterPro" id="IPR056290">
    <property type="entry name" value="CEPT76/DRC7_peptidase-like_dom"/>
</dbReference>
<evidence type="ECO:0000313" key="4">
    <source>
        <dbReference type="EMBL" id="EEA05297.1"/>
    </source>
</evidence>
<protein>
    <recommendedName>
        <fullName evidence="6">C2 domain-containing protein</fullName>
    </recommendedName>
</protein>
<evidence type="ECO:0000259" key="2">
    <source>
        <dbReference type="Pfam" id="PF24652"/>
    </source>
</evidence>
<feature type="compositionally biased region" description="Basic and acidic residues" evidence="1">
    <location>
        <begin position="1269"/>
        <end position="1278"/>
    </location>
</feature>
<reference evidence="4" key="1">
    <citation type="submission" date="2008-06" db="EMBL/GenBank/DDBJ databases">
        <authorList>
            <person name="Lorenzi H."/>
            <person name="Inman J."/>
            <person name="Miller J."/>
            <person name="Schobel S."/>
            <person name="Amedeo P."/>
            <person name="Caler E.V."/>
            <person name="da Silva J."/>
        </authorList>
    </citation>
    <scope>NUCLEOTIDE SEQUENCE [LARGE SCALE GENOMIC DNA]</scope>
    <source>
        <strain evidence="4">RN66</strain>
    </source>
</reference>
<sequence length="1788" mass="205540">MFSSLNFLKPGFKVSNIFHRNKNDIKPTNDADIAEGNLAAKEGPEIVTDETVDQGPQFIDELANIPVMQMDEFINKFIEQNVEEQIDIYKALQRRWKVTMWNFIVENFSDECNLFLEIDFGTSRDEYRVRDESHEYILADGSLKHRIRSPVIHNLVKGKPQSIDFSPVFEYRGSYNDLEREKLKISAWKYHNLRLNTLDAIFEVKLLVCANSEIQQNFTLVRLIENNKTEEIYKVTFNLYFQELYDFQLSFKRWEVKRLLTYSDMMDKLNQTSNKGNRLSLNNAVHYQSIYNIDDFKTIKDEFIYDIEKDLQKRFESQPLQYRDNFVVNNSESIEKVENLESHIVNIPDTEVDPKVVLNSLSQNDGQSSNISVYWKNILNIFGIRERTPRLLEKKDSLLYEQELSQSSLHPSTCCPRLRIYLTWPNPFKVFKISSSIQSKTNWPIWDSIGAMYFRGTIADLENSFLDIEIVDTTKDRKHNVQAKAHIPLKGLIESSTVVESTLTSPLWLTESSKSQIRSDLSTWYFGTILGTISFIHYPLQRQKGGLIHFIPDRVYLLVKIKQVDNIVTFENLDFAQIRASVTHHGLTARTSGVGKSSRSSSSSLFSDYIVFPLQLPPISQLYAHHLESLGDVYIDLWVNSIDQIKKVEHAGFTSFTIWDTLFTAKGMKRSVTEKVTTSYIYGEQNKLKVRLLEQSTQLKFLFPTERTANISFEAFITPDILNLKGDSTNSLFNKKKEIGETIDIFLRSRIELSPSQAPKTFVSNKVNIKLILDKKVGSSASQRFFLYSAFNHRGNELLLCQFVGPIPSPLTNTTPNSIFHYIRCVPFITSTYRDPPKKVKDKLIEGTPGIKTKGFSVSGLDLETFTLKKSSYWFTPDFTLLNNGGNVIDHCLLQVSMLLQLKVQSFVCIGTVGRGLIHYWVMTWHFNEVNNMTIVKFWEVTNGQVYTLKNRFLDTVRAREVSIRFRKRERLLSKQMQNNEENQDQLPPENLLKVVRLPYKTIDTIFNECNMWYNVQSSANPGNIYYDLWNTSYFVSCTDSPMDYPLGFRYQPYSSKPTISSITSMKGTVKNMLMYEIQTHRNSQNLTTRWNRDPNLEGFLEKGLDLLEQAEIADDDGEVLALAKFRDWKTAMESKVPPMHRLLGFPLSFNHADTKIILDTLLGKLEVIYTREHSATFSIAVTVNGYPGSIICTRVFLVVVQKVSERERRKILEKREQERIRREEKLKRKVSIAVAKLLDTNPDELLSSQDEERRLTKATSNIEADVVDLQKDRHSDQNLDTEQPQDKTESLSGIAQDSAVTGSMVGESLLGDIQRKKGKARRKRKVQLPEGSIGGNLWIARQIVDDNNFVTLIENIEEIISNALLISPDRVCGTEVNYEGQRIAFSILPDNEDQNAPTPLDLMYEFALKIDELLQEDKHFIEFTGGDAVLEWDYSQVEDKDDITAKSEYSEKPVRLEEPQVNSEVDNSEAIKAEEDNKYESEHKIDTHEEVEANLSEENKENKESLLADTTEKNIQKSSFTDSSDNSFTDSSDNSFTDSSDNSPKLEENKKKRFLRRGPSLDGEDDESGNQVKLILDDHKENLGNQEQTSKLLDNSKVLEVGKTSTQPIQEKRDGELPTLMESKYRVLGDNKSSPKVDKKGRVLINGVTRDRVKRFTRSGKYIIYKRPEYEESRARKRQIEEQKHDDLEESQMYYPAAKLAISLARGHSDISKRGLLTSGIKKTTPATLSSSLVTEESIKLERNRSSNELLNLIFKGKEESLYDLVPENSFNYEEQNLANSKTNILD</sequence>
<dbReference type="Proteomes" id="UP000001460">
    <property type="component" value="Unassembled WGS sequence"/>
</dbReference>
<dbReference type="Pfam" id="PF24652">
    <property type="entry name" value="CEP76_C"/>
    <property type="match status" value="1"/>
</dbReference>
<dbReference type="EMBL" id="DS989727">
    <property type="protein sequence ID" value="EEA05297.1"/>
    <property type="molecule type" value="Genomic_DNA"/>
</dbReference>
<evidence type="ECO:0000259" key="3">
    <source>
        <dbReference type="Pfam" id="PF24656"/>
    </source>
</evidence>
<dbReference type="GeneID" id="6994820"/>
<accession>B6ABU4</accession>
<dbReference type="OMA" id="NIWYDYW"/>
<evidence type="ECO:0000256" key="1">
    <source>
        <dbReference type="SAM" id="MobiDB-lite"/>
    </source>
</evidence>
<dbReference type="Pfam" id="PF24656">
    <property type="entry name" value="CEPT76_peptidase"/>
    <property type="match status" value="1"/>
</dbReference>